<keyword evidence="2" id="KW-1185">Reference proteome</keyword>
<evidence type="ECO:0000313" key="2">
    <source>
        <dbReference type="Proteomes" id="UP000049979"/>
    </source>
</evidence>
<dbReference type="RefSeq" id="WP_055068153.1">
    <property type="nucleotide sequence ID" value="NZ_CP173697.1"/>
</dbReference>
<organism evidence="1 2">
    <name type="scientific">Roseburia faecis</name>
    <dbReference type="NCBI Taxonomy" id="301302"/>
    <lineage>
        <taxon>Bacteria</taxon>
        <taxon>Bacillati</taxon>
        <taxon>Bacillota</taxon>
        <taxon>Clostridia</taxon>
        <taxon>Lachnospirales</taxon>
        <taxon>Lachnospiraceae</taxon>
        <taxon>Roseburia</taxon>
    </lineage>
</organism>
<accession>A0A0M6WQP7</accession>
<sequence length="69" mass="7506">MRVVNPIGKNVVDFNSEVNYTDLLRAGCICSGSSAVSNKEAKYDGDPCNCYCAGDDKNRQANDTKAYVH</sequence>
<gene>
    <name evidence="1" type="ORF">M72_08141</name>
</gene>
<dbReference type="EMBL" id="CVRR01000033">
    <property type="protein sequence ID" value="CRL40045.1"/>
    <property type="molecule type" value="Genomic_DNA"/>
</dbReference>
<dbReference type="Proteomes" id="UP000049979">
    <property type="component" value="Unassembled WGS sequence"/>
</dbReference>
<dbReference type="AlphaFoldDB" id="A0A0M6WQP7"/>
<proteinExistence type="predicted"/>
<evidence type="ECO:0000313" key="1">
    <source>
        <dbReference type="EMBL" id="CRL40045.1"/>
    </source>
</evidence>
<name>A0A0M6WQP7_9FIRM</name>
<reference evidence="2" key="1">
    <citation type="submission" date="2015-05" db="EMBL/GenBank/DDBJ databases">
        <authorList>
            <consortium name="Pathogen Informatics"/>
        </authorList>
    </citation>
    <scope>NUCLEOTIDE SEQUENCE [LARGE SCALE GENOMIC DNA]</scope>
    <source>
        <strain evidence="2">M72</strain>
    </source>
</reference>
<protein>
    <submittedName>
        <fullName evidence="1">Uncharacterized protein</fullName>
    </submittedName>
</protein>